<dbReference type="EMBL" id="RBZV01000001">
    <property type="protein sequence ID" value="RKP52156.1"/>
    <property type="molecule type" value="Genomic_DNA"/>
</dbReference>
<reference evidence="2 3" key="1">
    <citation type="submission" date="2018-10" db="EMBL/GenBank/DDBJ databases">
        <title>Paraburkholderia sp. 7MK8-2, isolated from soil.</title>
        <authorList>
            <person name="Gao Z.-H."/>
            <person name="Qiu L.-H."/>
        </authorList>
    </citation>
    <scope>NUCLEOTIDE SEQUENCE [LARGE SCALE GENOMIC DNA]</scope>
    <source>
        <strain evidence="2 3">7MK8-2</strain>
    </source>
</reference>
<evidence type="ECO:0008006" key="4">
    <source>
        <dbReference type="Google" id="ProtNLM"/>
    </source>
</evidence>
<dbReference type="Proteomes" id="UP000280434">
    <property type="component" value="Unassembled WGS sequence"/>
</dbReference>
<name>A0A494XTC3_9BURK</name>
<gene>
    <name evidence="2" type="ORF">D7S89_00980</name>
</gene>
<accession>A0A494XTC3</accession>
<evidence type="ECO:0000313" key="3">
    <source>
        <dbReference type="Proteomes" id="UP000280434"/>
    </source>
</evidence>
<evidence type="ECO:0000256" key="1">
    <source>
        <dbReference type="SAM" id="SignalP"/>
    </source>
</evidence>
<dbReference type="AlphaFoldDB" id="A0A494XTC3"/>
<organism evidence="2 3">
    <name type="scientific">Trinickia fusca</name>
    <dbReference type="NCBI Taxonomy" id="2419777"/>
    <lineage>
        <taxon>Bacteria</taxon>
        <taxon>Pseudomonadati</taxon>
        <taxon>Pseudomonadota</taxon>
        <taxon>Betaproteobacteria</taxon>
        <taxon>Burkholderiales</taxon>
        <taxon>Burkholderiaceae</taxon>
        <taxon>Trinickia</taxon>
    </lineage>
</organism>
<feature type="chain" id="PRO_5019827062" description="Lipoprotein" evidence="1">
    <location>
        <begin position="25"/>
        <end position="117"/>
    </location>
</feature>
<dbReference type="RefSeq" id="WP_121274868.1">
    <property type="nucleotide sequence ID" value="NZ_RBZV01000001.1"/>
</dbReference>
<feature type="signal peptide" evidence="1">
    <location>
        <begin position="1"/>
        <end position="24"/>
    </location>
</feature>
<protein>
    <recommendedName>
        <fullName evidence="4">Lipoprotein</fullName>
    </recommendedName>
</protein>
<keyword evidence="3" id="KW-1185">Reference proteome</keyword>
<proteinExistence type="predicted"/>
<sequence length="117" mass="12854">MRSINARLVLCAVVLASLSGTAQAARWRVGVYVGPPYPYYPVPVAPVPYYYAPYPAYPPPVLVAPDDPDAYVERGQDTPSASPGTWWYCDASKAYYPYVKQCRGGWRAVPASPPPEQ</sequence>
<evidence type="ECO:0000313" key="2">
    <source>
        <dbReference type="EMBL" id="RKP52156.1"/>
    </source>
</evidence>
<dbReference type="OrthoDB" id="5397649at2"/>
<comment type="caution">
    <text evidence="2">The sequence shown here is derived from an EMBL/GenBank/DDBJ whole genome shotgun (WGS) entry which is preliminary data.</text>
</comment>
<keyword evidence="1" id="KW-0732">Signal</keyword>